<dbReference type="InterPro" id="IPR012440">
    <property type="entry name" value="DUF1641"/>
</dbReference>
<evidence type="ECO:0000313" key="5">
    <source>
        <dbReference type="Proteomes" id="UP000183868"/>
    </source>
</evidence>
<evidence type="ECO:0000313" key="3">
    <source>
        <dbReference type="EMBL" id="EHO42069.1"/>
    </source>
</evidence>
<dbReference type="Proteomes" id="UP000004671">
    <property type="component" value="Chromosome"/>
</dbReference>
<dbReference type="EMBL" id="CM001402">
    <property type="protein sequence ID" value="EHO42069.1"/>
    <property type="molecule type" value="Genomic_DNA"/>
</dbReference>
<dbReference type="Proteomes" id="UP000183868">
    <property type="component" value="Chromosome"/>
</dbReference>
<dbReference type="eggNOG" id="COG2427">
    <property type="taxonomic scope" value="Bacteria"/>
</dbReference>
<gene>
    <name evidence="2" type="ORF">Cabys_1273</name>
    <name evidence="3" type="ORF">Calab_2459</name>
</gene>
<dbReference type="EMBL" id="CP018099">
    <property type="protein sequence ID" value="APF18022.1"/>
    <property type="molecule type" value="Genomic_DNA"/>
</dbReference>
<reference evidence="3 4" key="1">
    <citation type="submission" date="2011-09" db="EMBL/GenBank/DDBJ databases">
        <title>The permanent draft genome of Caldithrix abyssi DSM 13497.</title>
        <authorList>
            <consortium name="US DOE Joint Genome Institute (JGI-PGF)"/>
            <person name="Lucas S."/>
            <person name="Han J."/>
            <person name="Lapidus A."/>
            <person name="Bruce D."/>
            <person name="Goodwin L."/>
            <person name="Pitluck S."/>
            <person name="Peters L."/>
            <person name="Kyrpides N."/>
            <person name="Mavromatis K."/>
            <person name="Ivanova N."/>
            <person name="Mikhailova N."/>
            <person name="Chertkov O."/>
            <person name="Detter J.C."/>
            <person name="Tapia R."/>
            <person name="Han C."/>
            <person name="Land M."/>
            <person name="Hauser L."/>
            <person name="Markowitz V."/>
            <person name="Cheng J.-F."/>
            <person name="Hugenholtz P."/>
            <person name="Woyke T."/>
            <person name="Wu D."/>
            <person name="Spring S."/>
            <person name="Brambilla E."/>
            <person name="Klenk H.-P."/>
            <person name="Eisen J.A."/>
        </authorList>
    </citation>
    <scope>NUCLEOTIDE SEQUENCE [LARGE SCALE GENOMIC DNA]</scope>
    <source>
        <strain evidence="3 4">DSM 13497</strain>
    </source>
</reference>
<dbReference type="HOGENOM" id="CLU_102100_0_0_0"/>
<sequence length="225" mass="26239">MENKELALEIQKINEKLDVITRHLAEQEKRAREIEELKADLSLITKDMFDAAVEELQDVAHHFDTRDLVFLFKMLLRNVRPLTRLLQQVQSFDDLSQDLRPLGKQAFQQALETLDELDRKGYFAFFAEAVKIIDTVVTSFTVEDVRLLRENITTILITVKNMTQPQMLSAVNNALDFFQKLDMDVTEDISLLKIAREMNKPEIKRGIFFMLQFMKNVSIPKHPEN</sequence>
<keyword evidence="1" id="KW-0175">Coiled coil</keyword>
<evidence type="ECO:0000256" key="1">
    <source>
        <dbReference type="SAM" id="Coils"/>
    </source>
</evidence>
<reference evidence="2 5" key="2">
    <citation type="submission" date="2016-11" db="EMBL/GenBank/DDBJ databases">
        <title>Genomic analysis of Caldithrix abyssi and proposal of a novel bacterial phylum Caldithrichaeota.</title>
        <authorList>
            <person name="Kublanov I."/>
            <person name="Sigalova O."/>
            <person name="Gavrilov S."/>
            <person name="Lebedinsky A."/>
            <person name="Ivanova N."/>
            <person name="Daum C."/>
            <person name="Reddy T."/>
            <person name="Klenk H.P."/>
            <person name="Goker M."/>
            <person name="Reva O."/>
            <person name="Miroshnichenko M."/>
            <person name="Kyprides N."/>
            <person name="Woyke T."/>
            <person name="Gelfand M."/>
        </authorList>
    </citation>
    <scope>NUCLEOTIDE SEQUENCE [LARGE SCALE GENOMIC DNA]</scope>
    <source>
        <strain evidence="2 5">LF13</strain>
    </source>
</reference>
<dbReference type="KEGG" id="caby:Cabys_1273"/>
<evidence type="ECO:0000313" key="2">
    <source>
        <dbReference type="EMBL" id="APF18022.1"/>
    </source>
</evidence>
<protein>
    <submittedName>
        <fullName evidence="2">Uncharacterized conserved protein YjgD, DUF1641 family</fullName>
    </submittedName>
</protein>
<dbReference type="STRING" id="880073.Cabys_1273"/>
<dbReference type="Pfam" id="PF07849">
    <property type="entry name" value="DUF1641"/>
    <property type="match status" value="1"/>
</dbReference>
<proteinExistence type="predicted"/>
<dbReference type="OrthoDB" id="1119050at2"/>
<dbReference type="PaxDb" id="880073-Calab_2459"/>
<organism evidence="3 4">
    <name type="scientific">Caldithrix abyssi DSM 13497</name>
    <dbReference type="NCBI Taxonomy" id="880073"/>
    <lineage>
        <taxon>Bacteria</taxon>
        <taxon>Pseudomonadati</taxon>
        <taxon>Calditrichota</taxon>
        <taxon>Calditrichia</taxon>
        <taxon>Calditrichales</taxon>
        <taxon>Calditrichaceae</taxon>
        <taxon>Caldithrix</taxon>
    </lineage>
</organism>
<keyword evidence="4" id="KW-1185">Reference proteome</keyword>
<dbReference type="AlphaFoldDB" id="H1XYZ8"/>
<feature type="coiled-coil region" evidence="1">
    <location>
        <begin position="3"/>
        <end position="44"/>
    </location>
</feature>
<evidence type="ECO:0000313" key="4">
    <source>
        <dbReference type="Proteomes" id="UP000004671"/>
    </source>
</evidence>
<name>H1XYZ8_CALAY</name>
<dbReference type="RefSeq" id="WP_006929291.1">
    <property type="nucleotide sequence ID" value="NZ_CM001402.1"/>
</dbReference>
<accession>H1XYZ8</accession>